<sequence>MHHHPPNQERALNLSILTVFGPVSATRSNSVKSTKGLQPRGWVRTGSDRNEADRQPGPEIQLRAF</sequence>
<feature type="compositionally biased region" description="Basic and acidic residues" evidence="1">
    <location>
        <begin position="46"/>
        <end position="56"/>
    </location>
</feature>
<dbReference type="EMBL" id="JH821579">
    <property type="protein sequence ID" value="EKC17855.1"/>
    <property type="molecule type" value="Genomic_DNA"/>
</dbReference>
<dbReference type="AlphaFoldDB" id="K1PNB7"/>
<accession>K1PNB7</accession>
<gene>
    <name evidence="2" type="ORF">CGI_10000118</name>
    <name evidence="3" type="ORF">CGI_10000208</name>
    <name evidence="4" type="ORF">CGI_10000517</name>
    <name evidence="5" type="ORF">CGI_10017686</name>
</gene>
<evidence type="ECO:0000256" key="1">
    <source>
        <dbReference type="SAM" id="MobiDB-lite"/>
    </source>
</evidence>
<feature type="region of interest" description="Disordered" evidence="1">
    <location>
        <begin position="24"/>
        <end position="65"/>
    </location>
</feature>
<evidence type="ECO:0000313" key="2">
    <source>
        <dbReference type="EMBL" id="EKC17855.1"/>
    </source>
</evidence>
<dbReference type="EMBL" id="JH816346">
    <property type="protein sequence ID" value="EKC34383.1"/>
    <property type="molecule type" value="Genomic_DNA"/>
</dbReference>
<evidence type="ECO:0000313" key="4">
    <source>
        <dbReference type="EMBL" id="EKC26883.1"/>
    </source>
</evidence>
<protein>
    <submittedName>
        <fullName evidence="3">Uncharacterized protein</fullName>
    </submittedName>
</protein>
<proteinExistence type="predicted"/>
<evidence type="ECO:0000313" key="3">
    <source>
        <dbReference type="EMBL" id="EKC23133.1"/>
    </source>
</evidence>
<evidence type="ECO:0000313" key="5">
    <source>
        <dbReference type="EMBL" id="EKC34383.1"/>
    </source>
</evidence>
<dbReference type="HOGENOM" id="CLU_2851823_0_0_1"/>
<dbReference type="EMBL" id="JH815772">
    <property type="protein sequence ID" value="EKC26883.1"/>
    <property type="molecule type" value="Genomic_DNA"/>
</dbReference>
<name>K1PNB7_MAGGI</name>
<feature type="compositionally biased region" description="Polar residues" evidence="1">
    <location>
        <begin position="25"/>
        <end position="36"/>
    </location>
</feature>
<organism evidence="3">
    <name type="scientific">Magallana gigas</name>
    <name type="common">Pacific oyster</name>
    <name type="synonym">Crassostrea gigas</name>
    <dbReference type="NCBI Taxonomy" id="29159"/>
    <lineage>
        <taxon>Eukaryota</taxon>
        <taxon>Metazoa</taxon>
        <taxon>Spiralia</taxon>
        <taxon>Lophotrochozoa</taxon>
        <taxon>Mollusca</taxon>
        <taxon>Bivalvia</taxon>
        <taxon>Autobranchia</taxon>
        <taxon>Pteriomorphia</taxon>
        <taxon>Ostreida</taxon>
        <taxon>Ostreoidea</taxon>
        <taxon>Ostreidae</taxon>
        <taxon>Magallana</taxon>
    </lineage>
</organism>
<reference evidence="3" key="1">
    <citation type="journal article" date="2012" name="Nature">
        <title>The oyster genome reveals stress adaptation and complexity of shell formation.</title>
        <authorList>
            <person name="Zhang G."/>
            <person name="Fang X."/>
            <person name="Guo X."/>
            <person name="Li L."/>
            <person name="Luo R."/>
            <person name="Xu F."/>
            <person name="Yang P."/>
            <person name="Zhang L."/>
            <person name="Wang X."/>
            <person name="Qi H."/>
            <person name="Xiong Z."/>
            <person name="Que H."/>
            <person name="Xie Y."/>
            <person name="Holland P.W."/>
            <person name="Paps J."/>
            <person name="Zhu Y."/>
            <person name="Wu F."/>
            <person name="Chen Y."/>
            <person name="Wang J."/>
            <person name="Peng C."/>
            <person name="Meng J."/>
            <person name="Yang L."/>
            <person name="Liu J."/>
            <person name="Wen B."/>
            <person name="Zhang N."/>
            <person name="Huang Z."/>
            <person name="Zhu Q."/>
            <person name="Feng Y."/>
            <person name="Mount A."/>
            <person name="Hedgecock D."/>
            <person name="Xu Z."/>
            <person name="Liu Y."/>
            <person name="Domazet-Loso T."/>
            <person name="Du Y."/>
            <person name="Sun X."/>
            <person name="Zhang S."/>
            <person name="Liu B."/>
            <person name="Cheng P."/>
            <person name="Jiang X."/>
            <person name="Li J."/>
            <person name="Fan D."/>
            <person name="Wang W."/>
            <person name="Fu W."/>
            <person name="Wang T."/>
            <person name="Wang B."/>
            <person name="Zhang J."/>
            <person name="Peng Z."/>
            <person name="Li Y."/>
            <person name="Li N."/>
            <person name="Wang J."/>
            <person name="Chen M."/>
            <person name="He Y."/>
            <person name="Tan F."/>
            <person name="Song X."/>
            <person name="Zheng Q."/>
            <person name="Huang R."/>
            <person name="Yang H."/>
            <person name="Du X."/>
            <person name="Chen L."/>
            <person name="Yang M."/>
            <person name="Gaffney P.M."/>
            <person name="Wang S."/>
            <person name="Luo L."/>
            <person name="She Z."/>
            <person name="Ming Y."/>
            <person name="Huang W."/>
            <person name="Zhang S."/>
            <person name="Huang B."/>
            <person name="Zhang Y."/>
            <person name="Qu T."/>
            <person name="Ni P."/>
            <person name="Miao G."/>
            <person name="Wang J."/>
            <person name="Wang Q."/>
            <person name="Steinberg C.E."/>
            <person name="Wang H."/>
            <person name="Li N."/>
            <person name="Qian L."/>
            <person name="Zhang G."/>
            <person name="Li Y."/>
            <person name="Yang H."/>
            <person name="Liu X."/>
            <person name="Wang J."/>
            <person name="Yin Y."/>
            <person name="Wang J."/>
        </authorList>
    </citation>
    <scope>NUCLEOTIDE SEQUENCE [LARGE SCALE GENOMIC DNA]</scope>
    <source>
        <strain evidence="3">05x7-T-G4-1.051#20</strain>
    </source>
</reference>
<dbReference type="EMBL" id="JH816043">
    <property type="protein sequence ID" value="EKC23133.1"/>
    <property type="molecule type" value="Genomic_DNA"/>
</dbReference>